<dbReference type="Pfam" id="PF13966">
    <property type="entry name" value="zf-RVT"/>
    <property type="match status" value="1"/>
</dbReference>
<keyword evidence="1" id="KW-1185">Reference proteome</keyword>
<dbReference type="RefSeq" id="XP_018826922.1">
    <property type="nucleotide sequence ID" value="XM_018971377.1"/>
</dbReference>
<dbReference type="InterPro" id="IPR052929">
    <property type="entry name" value="RNase_H-like_EbsB-rel"/>
</dbReference>
<dbReference type="InterPro" id="IPR044730">
    <property type="entry name" value="RNase_H-like_dom_plant"/>
</dbReference>
<dbReference type="PANTHER" id="PTHR47074">
    <property type="entry name" value="BNAC02G40300D PROTEIN"/>
    <property type="match status" value="1"/>
</dbReference>
<name>A0A2I4F5J9_JUGRE</name>
<evidence type="ECO:0000313" key="1">
    <source>
        <dbReference type="Proteomes" id="UP000235220"/>
    </source>
</evidence>
<sequence length="273" mass="30922">MKDNKLGQPSGHSISSNFWKKIWGIKAPPATKYFLWRAASESLATNLNLHKRKVVESPLCPICSMHPESVAHAFWTCSAAQDVWSMSSRRIQKLSVWHKRNSWLFEKHFHPPIQVSKQVLAELNAIGTWLENSEKRIKVQVPHITQWFAPPTKFFKANWDAAIDKCNSRLGIGVIIRDSDASLCVELGLHQFILEGDSLGVVKAVQQGKESWSSTGMVIRDIKVLLSKVRGWSIQHVPREINVIAHVLAKFALTCLEDCILIEDYPSCIQHLL</sequence>
<evidence type="ECO:0000313" key="2">
    <source>
        <dbReference type="RefSeq" id="XP_018826922.1"/>
    </source>
</evidence>
<dbReference type="InterPro" id="IPR036397">
    <property type="entry name" value="RNaseH_sf"/>
</dbReference>
<reference evidence="2" key="1">
    <citation type="submission" date="2025-08" db="UniProtKB">
        <authorList>
            <consortium name="RefSeq"/>
        </authorList>
    </citation>
    <scope>IDENTIFICATION</scope>
    <source>
        <tissue evidence="2">Leaves</tissue>
    </source>
</reference>
<dbReference type="OrthoDB" id="1750965at2759"/>
<dbReference type="InterPro" id="IPR026960">
    <property type="entry name" value="RVT-Znf"/>
</dbReference>
<dbReference type="GO" id="GO:0004523">
    <property type="term" value="F:RNA-DNA hybrid ribonuclease activity"/>
    <property type="evidence" value="ECO:0007669"/>
    <property type="project" value="InterPro"/>
</dbReference>
<dbReference type="KEGG" id="jre:108995748"/>
<dbReference type="GO" id="GO:0003676">
    <property type="term" value="F:nucleic acid binding"/>
    <property type="evidence" value="ECO:0007669"/>
    <property type="project" value="InterPro"/>
</dbReference>
<dbReference type="Gramene" id="Jr02_09510_p1">
    <property type="protein sequence ID" value="cds.Jr02_09510_p1"/>
    <property type="gene ID" value="Jr02_09510"/>
</dbReference>
<dbReference type="InterPro" id="IPR012337">
    <property type="entry name" value="RNaseH-like_sf"/>
</dbReference>
<organism evidence="1 2">
    <name type="scientific">Juglans regia</name>
    <name type="common">English walnut</name>
    <dbReference type="NCBI Taxonomy" id="51240"/>
    <lineage>
        <taxon>Eukaryota</taxon>
        <taxon>Viridiplantae</taxon>
        <taxon>Streptophyta</taxon>
        <taxon>Embryophyta</taxon>
        <taxon>Tracheophyta</taxon>
        <taxon>Spermatophyta</taxon>
        <taxon>Magnoliopsida</taxon>
        <taxon>eudicotyledons</taxon>
        <taxon>Gunneridae</taxon>
        <taxon>Pentapetalae</taxon>
        <taxon>rosids</taxon>
        <taxon>fabids</taxon>
        <taxon>Fagales</taxon>
        <taxon>Juglandaceae</taxon>
        <taxon>Juglans</taxon>
    </lineage>
</organism>
<dbReference type="PANTHER" id="PTHR47074:SF48">
    <property type="entry name" value="POLYNUCLEOTIDYL TRANSFERASE, RIBONUCLEASE H-LIKE SUPERFAMILY PROTEIN"/>
    <property type="match status" value="1"/>
</dbReference>
<dbReference type="Pfam" id="PF13456">
    <property type="entry name" value="RVT_3"/>
    <property type="match status" value="1"/>
</dbReference>
<proteinExistence type="predicted"/>
<dbReference type="InterPro" id="IPR002156">
    <property type="entry name" value="RNaseH_domain"/>
</dbReference>
<dbReference type="GeneID" id="108995748"/>
<gene>
    <name evidence="2" type="primary">LOC108995748</name>
</gene>
<dbReference type="CDD" id="cd06222">
    <property type="entry name" value="RNase_H_like"/>
    <property type="match status" value="1"/>
</dbReference>
<dbReference type="Proteomes" id="UP000235220">
    <property type="component" value="Chromosome 2"/>
</dbReference>
<dbReference type="SUPFAM" id="SSF53098">
    <property type="entry name" value="Ribonuclease H-like"/>
    <property type="match status" value="1"/>
</dbReference>
<dbReference type="Gene3D" id="3.30.420.10">
    <property type="entry name" value="Ribonuclease H-like superfamily/Ribonuclease H"/>
    <property type="match status" value="1"/>
</dbReference>
<accession>A0A2I4F5J9</accession>
<dbReference type="AlphaFoldDB" id="A0A2I4F5J9"/>
<protein>
    <submittedName>
        <fullName evidence="2">Uncharacterized protein LOC108995748</fullName>
    </submittedName>
</protein>